<dbReference type="InterPro" id="IPR050101">
    <property type="entry name" value="CinA"/>
</dbReference>
<dbReference type="Gene3D" id="3.40.980.10">
    <property type="entry name" value="MoaB/Mog-like domain"/>
    <property type="match status" value="1"/>
</dbReference>
<dbReference type="PANTHER" id="PTHR13939">
    <property type="entry name" value="NICOTINAMIDE-NUCLEOTIDE AMIDOHYDROLASE PNCC"/>
    <property type="match status" value="1"/>
</dbReference>
<reference evidence="3" key="2">
    <citation type="journal article" date="2022" name="Microbiol. Resour. Announc.">
        <title>Metagenome Sequencing to Explore Phylogenomics of Terrestrial Cyanobacteria.</title>
        <authorList>
            <person name="Ward R.D."/>
            <person name="Stajich J.E."/>
            <person name="Johansen J.R."/>
            <person name="Huntemann M."/>
            <person name="Clum A."/>
            <person name="Foster B."/>
            <person name="Foster B."/>
            <person name="Roux S."/>
            <person name="Palaniappan K."/>
            <person name="Varghese N."/>
            <person name="Mukherjee S."/>
            <person name="Reddy T.B.K."/>
            <person name="Daum C."/>
            <person name="Copeland A."/>
            <person name="Chen I.A."/>
            <person name="Ivanova N.N."/>
            <person name="Kyrpides N.C."/>
            <person name="Shapiro N."/>
            <person name="Eloe-Fadrosh E.A."/>
            <person name="Pietrasiak N."/>
        </authorList>
    </citation>
    <scope>NUCLEOTIDE SEQUENCE</scope>
    <source>
        <strain evidence="3">UHER 2000/2452</strain>
    </source>
</reference>
<dbReference type="Gene3D" id="3.30.70.2860">
    <property type="match status" value="1"/>
</dbReference>
<dbReference type="InterPro" id="IPR041424">
    <property type="entry name" value="CinA_KH"/>
</dbReference>
<dbReference type="Gene3D" id="3.90.950.20">
    <property type="entry name" value="CinA-like"/>
    <property type="match status" value="1"/>
</dbReference>
<dbReference type="InterPro" id="IPR008136">
    <property type="entry name" value="CinA_C"/>
</dbReference>
<dbReference type="SMART" id="SM00852">
    <property type="entry name" value="MoCF_biosynth"/>
    <property type="match status" value="1"/>
</dbReference>
<proteinExistence type="inferred from homology"/>
<gene>
    <name evidence="3" type="ORF">KME15_12755</name>
</gene>
<dbReference type="Pfam" id="PF18146">
    <property type="entry name" value="CinA_KH"/>
    <property type="match status" value="1"/>
</dbReference>
<evidence type="ECO:0000256" key="1">
    <source>
        <dbReference type="HAMAP-Rule" id="MF_00226"/>
    </source>
</evidence>
<comment type="caution">
    <text evidence="3">The sequence shown here is derived from an EMBL/GenBank/DDBJ whole genome shotgun (WGS) entry which is preliminary data.</text>
</comment>
<evidence type="ECO:0000313" key="4">
    <source>
        <dbReference type="Proteomes" id="UP000757435"/>
    </source>
</evidence>
<dbReference type="InterPro" id="IPR036425">
    <property type="entry name" value="MoaB/Mog-like_dom_sf"/>
</dbReference>
<dbReference type="InterPro" id="IPR001453">
    <property type="entry name" value="MoaB/Mog_dom"/>
</dbReference>
<dbReference type="NCBIfam" id="NF001813">
    <property type="entry name" value="PRK00549.1"/>
    <property type="match status" value="1"/>
</dbReference>
<dbReference type="NCBIfam" id="TIGR00200">
    <property type="entry name" value="cinA_nterm"/>
    <property type="match status" value="1"/>
</dbReference>
<dbReference type="Proteomes" id="UP000757435">
    <property type="component" value="Unassembled WGS sequence"/>
</dbReference>
<evidence type="ECO:0000259" key="2">
    <source>
        <dbReference type="SMART" id="SM00852"/>
    </source>
</evidence>
<dbReference type="HAMAP" id="MF_00226_B">
    <property type="entry name" value="CinA_B"/>
    <property type="match status" value="1"/>
</dbReference>
<accession>A0A951QDU4</accession>
<comment type="similarity">
    <text evidence="1">Belongs to the CinA family.</text>
</comment>
<feature type="domain" description="MoaB/Mog" evidence="2">
    <location>
        <begin position="14"/>
        <end position="181"/>
    </location>
</feature>
<dbReference type="Pfam" id="PF02464">
    <property type="entry name" value="CinA"/>
    <property type="match status" value="1"/>
</dbReference>
<dbReference type="CDD" id="cd00885">
    <property type="entry name" value="cinA"/>
    <property type="match status" value="1"/>
</dbReference>
<dbReference type="Pfam" id="PF00994">
    <property type="entry name" value="MoCF_biosynth"/>
    <property type="match status" value="1"/>
</dbReference>
<dbReference type="InterPro" id="IPR008135">
    <property type="entry name" value="Competence-induced_CinA"/>
</dbReference>
<organism evidence="3 4">
    <name type="scientific">Drouetiella hepatica Uher 2000/2452</name>
    <dbReference type="NCBI Taxonomy" id="904376"/>
    <lineage>
        <taxon>Bacteria</taxon>
        <taxon>Bacillati</taxon>
        <taxon>Cyanobacteriota</taxon>
        <taxon>Cyanophyceae</taxon>
        <taxon>Oculatellales</taxon>
        <taxon>Oculatellaceae</taxon>
        <taxon>Drouetiella</taxon>
    </lineage>
</organism>
<sequence>MSEVDQNETSQSAEIISVGTELLLGEILNSNAQFLAQELADLGISHYYQTVVGDNVLRLQKAIAIACERSSLLIFTGGLGPTPDDLTTATLADFFGATLVERPEVLQDIAEKLTRRGRSMALSNRKQALLPEGAAILPNPTGTAPGVIWQPRTGVTILTFPGVPSEMKAMWRQTAVPYLRRQGWSQGAIYSRTLRFWGIGESTLAEKASAQIQLKNPTVAPYAGRGEVRLRISTKAATESEALQLIAPVEQQLRDIGGLDCYGTDDDTLAAVVGDRLKNSQQTVSVAESCTGGGLGSLLTAIPGSSAYFWGGIISYDNRVKVNLLGVDANVLAQQGAVSAEVACQMAVGVRDRLGTTWGLSITGIAGPDGGTDTKPVGLVYIGLASPDSVESFQYQFGTFRGRETVRELSAYTALDLLRRKLILATATP</sequence>
<dbReference type="EMBL" id="JAHHHD010000012">
    <property type="protein sequence ID" value="MBW4659538.1"/>
    <property type="molecule type" value="Genomic_DNA"/>
</dbReference>
<dbReference type="PANTHER" id="PTHR13939:SF0">
    <property type="entry name" value="NMN AMIDOHYDROLASE-LIKE PROTEIN YFAY"/>
    <property type="match status" value="1"/>
</dbReference>
<dbReference type="SUPFAM" id="SSF53218">
    <property type="entry name" value="Molybdenum cofactor biosynthesis proteins"/>
    <property type="match status" value="1"/>
</dbReference>
<dbReference type="PIRSF" id="PIRSF006728">
    <property type="entry name" value="CinA"/>
    <property type="match status" value="1"/>
</dbReference>
<dbReference type="InterPro" id="IPR036653">
    <property type="entry name" value="CinA-like_C"/>
</dbReference>
<protein>
    <recommendedName>
        <fullName evidence="1">CinA-like protein</fullName>
    </recommendedName>
</protein>
<dbReference type="NCBIfam" id="TIGR00177">
    <property type="entry name" value="molyb_syn"/>
    <property type="match status" value="1"/>
</dbReference>
<dbReference type="SUPFAM" id="SSF142433">
    <property type="entry name" value="CinA-like"/>
    <property type="match status" value="1"/>
</dbReference>
<dbReference type="AlphaFoldDB" id="A0A951QDU4"/>
<name>A0A951QDU4_9CYAN</name>
<evidence type="ECO:0000313" key="3">
    <source>
        <dbReference type="EMBL" id="MBW4659538.1"/>
    </source>
</evidence>
<reference evidence="3" key="1">
    <citation type="submission" date="2021-05" db="EMBL/GenBank/DDBJ databases">
        <authorList>
            <person name="Pietrasiak N."/>
            <person name="Ward R."/>
            <person name="Stajich J.E."/>
            <person name="Kurbessoian T."/>
        </authorList>
    </citation>
    <scope>NUCLEOTIDE SEQUENCE</scope>
    <source>
        <strain evidence="3">UHER 2000/2452</strain>
    </source>
</reference>
<dbReference type="NCBIfam" id="TIGR00199">
    <property type="entry name" value="PncC_domain"/>
    <property type="match status" value="1"/>
</dbReference>